<protein>
    <submittedName>
        <fullName evidence="2">Uncharacterized protein</fullName>
    </submittedName>
</protein>
<dbReference type="RefSeq" id="WP_099303493.1">
    <property type="nucleotide sequence ID" value="NZ_PDVP01000001.1"/>
</dbReference>
<dbReference type="EMBL" id="PDVP01000001">
    <property type="protein sequence ID" value="PHP68935.1"/>
    <property type="molecule type" value="Genomic_DNA"/>
</dbReference>
<name>A0A2G1QTX1_9HYPH</name>
<sequence>MSTRDRSETSSRVTRATASAGWLFAAAVMVVLASGAWLILSDVPGDAHGFSQMETAGSAFVHNP</sequence>
<evidence type="ECO:0000256" key="1">
    <source>
        <dbReference type="SAM" id="Phobius"/>
    </source>
</evidence>
<dbReference type="Proteomes" id="UP000221168">
    <property type="component" value="Unassembled WGS sequence"/>
</dbReference>
<accession>A0A2G1QTX1</accession>
<gene>
    <name evidence="2" type="ORF">CSC94_02820</name>
</gene>
<evidence type="ECO:0000313" key="3">
    <source>
        <dbReference type="Proteomes" id="UP000221168"/>
    </source>
</evidence>
<keyword evidence="3" id="KW-1185">Reference proteome</keyword>
<comment type="caution">
    <text evidence="2">The sequence shown here is derived from an EMBL/GenBank/DDBJ whole genome shotgun (WGS) entry which is preliminary data.</text>
</comment>
<dbReference type="AlphaFoldDB" id="A0A2G1QTX1"/>
<keyword evidence="1" id="KW-1133">Transmembrane helix</keyword>
<reference evidence="2 3" key="1">
    <citation type="submission" date="2017-10" db="EMBL/GenBank/DDBJ databases">
        <title>Sedimentibacterium mangrovi gen. nov., sp. nov., a novel member of family Phyllobacteriacea isolated from mangrove sediment.</title>
        <authorList>
            <person name="Liao H."/>
            <person name="Tian Y."/>
        </authorList>
    </citation>
    <scope>NUCLEOTIDE SEQUENCE [LARGE SCALE GENOMIC DNA]</scope>
    <source>
        <strain evidence="2 3">X9-2-2</strain>
    </source>
</reference>
<evidence type="ECO:0000313" key="2">
    <source>
        <dbReference type="EMBL" id="PHP68935.1"/>
    </source>
</evidence>
<organism evidence="2 3">
    <name type="scientific">Zhengella mangrovi</name>
    <dbReference type="NCBI Taxonomy" id="1982044"/>
    <lineage>
        <taxon>Bacteria</taxon>
        <taxon>Pseudomonadati</taxon>
        <taxon>Pseudomonadota</taxon>
        <taxon>Alphaproteobacteria</taxon>
        <taxon>Hyphomicrobiales</taxon>
        <taxon>Notoacmeibacteraceae</taxon>
        <taxon>Zhengella</taxon>
    </lineage>
</organism>
<feature type="transmembrane region" description="Helical" evidence="1">
    <location>
        <begin position="21"/>
        <end position="40"/>
    </location>
</feature>
<keyword evidence="1" id="KW-0812">Transmembrane</keyword>
<proteinExistence type="predicted"/>
<keyword evidence="1" id="KW-0472">Membrane</keyword>